<feature type="transmembrane region" description="Helical" evidence="1">
    <location>
        <begin position="113"/>
        <end position="134"/>
    </location>
</feature>
<feature type="transmembrane region" description="Helical" evidence="1">
    <location>
        <begin position="69"/>
        <end position="93"/>
    </location>
</feature>
<dbReference type="EMBL" id="GEBQ01019727">
    <property type="protein sequence ID" value="JAT20250.1"/>
    <property type="molecule type" value="Transcribed_RNA"/>
</dbReference>
<protein>
    <recommendedName>
        <fullName evidence="3">Acyltransferase 3 domain-containing protein</fullName>
    </recommendedName>
</protein>
<gene>
    <name evidence="2" type="ORF">g.8529</name>
</gene>
<name>A0A1B6L973_9HEMI</name>
<evidence type="ECO:0000256" key="1">
    <source>
        <dbReference type="SAM" id="Phobius"/>
    </source>
</evidence>
<dbReference type="PANTHER" id="PTHR11161:SF0">
    <property type="entry name" value="O-ACYLTRANSFERASE LIKE PROTEIN"/>
    <property type="match status" value="1"/>
</dbReference>
<organism evidence="2">
    <name type="scientific">Graphocephala atropunctata</name>
    <dbReference type="NCBI Taxonomy" id="36148"/>
    <lineage>
        <taxon>Eukaryota</taxon>
        <taxon>Metazoa</taxon>
        <taxon>Ecdysozoa</taxon>
        <taxon>Arthropoda</taxon>
        <taxon>Hexapoda</taxon>
        <taxon>Insecta</taxon>
        <taxon>Pterygota</taxon>
        <taxon>Neoptera</taxon>
        <taxon>Paraneoptera</taxon>
        <taxon>Hemiptera</taxon>
        <taxon>Auchenorrhyncha</taxon>
        <taxon>Membracoidea</taxon>
        <taxon>Cicadellidae</taxon>
        <taxon>Cicadellinae</taxon>
        <taxon>Cicadellini</taxon>
        <taxon>Graphocephala</taxon>
    </lineage>
</organism>
<keyword evidence="1" id="KW-0472">Membrane</keyword>
<keyword evidence="1" id="KW-0812">Transmembrane</keyword>
<feature type="transmembrane region" description="Helical" evidence="1">
    <location>
        <begin position="179"/>
        <end position="201"/>
    </location>
</feature>
<keyword evidence="1" id="KW-1133">Transmembrane helix</keyword>
<accession>A0A1B6L973</accession>
<feature type="non-terminal residue" evidence="2">
    <location>
        <position position="1"/>
    </location>
</feature>
<dbReference type="PANTHER" id="PTHR11161">
    <property type="entry name" value="O-ACYLTRANSFERASE"/>
    <property type="match status" value="1"/>
</dbReference>
<reference evidence="2" key="1">
    <citation type="submission" date="2015-11" db="EMBL/GenBank/DDBJ databases">
        <title>De novo transcriptome assembly of four potential Pierce s Disease insect vectors from Arizona vineyards.</title>
        <authorList>
            <person name="Tassone E.E."/>
        </authorList>
    </citation>
    <scope>NUCLEOTIDE SEQUENCE</scope>
</reference>
<feature type="transmembrane region" description="Helical" evidence="1">
    <location>
        <begin position="38"/>
        <end position="57"/>
    </location>
</feature>
<dbReference type="AlphaFoldDB" id="A0A1B6L973"/>
<sequence length="240" mass="27233">STVVKTADGFFKQIHPEVVLYEGPKRHRFYSTAHKNTVYRVATFVVGIAVGYLTLEVRSGRLKLTLSRLQVWLCWLLSVSLMIFTLWFATLFFRPSYEDTPWLVAVYLGLVQRLWVLAAAWVVLACSLGYGGWLEKMLSWKGFVPLARLSFGIYLTHVTIQSIHIFRTRQSHNMDAFDIVFHCVGDYTVSAAVATVLYLAVEAPCSRVINHLLNTRAVPTVEGTQSNGEMRGKQKKKKDN</sequence>
<dbReference type="InterPro" id="IPR052728">
    <property type="entry name" value="O2_lipid_transport_reg"/>
</dbReference>
<evidence type="ECO:0000313" key="2">
    <source>
        <dbReference type="EMBL" id="JAT20250.1"/>
    </source>
</evidence>
<proteinExistence type="predicted"/>
<evidence type="ECO:0008006" key="3">
    <source>
        <dbReference type="Google" id="ProtNLM"/>
    </source>
</evidence>
<feature type="transmembrane region" description="Helical" evidence="1">
    <location>
        <begin position="146"/>
        <end position="167"/>
    </location>
</feature>